<keyword evidence="1" id="KW-0175">Coiled coil</keyword>
<feature type="compositionally biased region" description="Basic and acidic residues" evidence="2">
    <location>
        <begin position="130"/>
        <end position="140"/>
    </location>
</feature>
<feature type="coiled-coil region" evidence="1">
    <location>
        <begin position="297"/>
        <end position="331"/>
    </location>
</feature>
<gene>
    <name evidence="3" type="ORF">P171DRAFT_489191</name>
</gene>
<proteinExistence type="predicted"/>
<evidence type="ECO:0000313" key="3">
    <source>
        <dbReference type="EMBL" id="KAF2440478.1"/>
    </source>
</evidence>
<name>A0A9P4PC47_9PLEO</name>
<accession>A0A9P4PC47</accession>
<organism evidence="3 4">
    <name type="scientific">Karstenula rhodostoma CBS 690.94</name>
    <dbReference type="NCBI Taxonomy" id="1392251"/>
    <lineage>
        <taxon>Eukaryota</taxon>
        <taxon>Fungi</taxon>
        <taxon>Dikarya</taxon>
        <taxon>Ascomycota</taxon>
        <taxon>Pezizomycotina</taxon>
        <taxon>Dothideomycetes</taxon>
        <taxon>Pleosporomycetidae</taxon>
        <taxon>Pleosporales</taxon>
        <taxon>Massarineae</taxon>
        <taxon>Didymosphaeriaceae</taxon>
        <taxon>Karstenula</taxon>
    </lineage>
</organism>
<feature type="region of interest" description="Disordered" evidence="2">
    <location>
        <begin position="66"/>
        <end position="107"/>
    </location>
</feature>
<dbReference type="OrthoDB" id="10636626at2759"/>
<dbReference type="Proteomes" id="UP000799764">
    <property type="component" value="Unassembled WGS sequence"/>
</dbReference>
<protein>
    <submittedName>
        <fullName evidence="3">Uncharacterized protein</fullName>
    </submittedName>
</protein>
<sequence length="378" mass="41558">MSFDRAPPTGPRGWQANNERGGQQGGDGGRGRGGRGGGHGRGRGRIVQGYDQIDLFFYRTALVGGGPDHSGGTVSLGRGQPVSAALRGGPFQDPTGAQPGPAAPTWGQDHGDEELRIPARSVTPVNNGAPRREVMRKPNPETDPMVFYPPVGPHVDQADLPDAMGDRLGHIICPHCLTPYGPGYTDSRTGDKACVCYHSKDHQGGYCRQRYMSWEVYNAKLGRPPYKDERVKFRPTHKDIGVMANNGIRDWDNLPSVLESKKRKREADDEAGLEDDRVTAKKNQRAANALAGYRYLVTAWSKKVQVAQNELREVKAQLEQKDEEILELRAALERFQGGGNTSRSLDERFEDMMVDEAVEVVKQEEEEDGEGAGQTGRR</sequence>
<keyword evidence="4" id="KW-1185">Reference proteome</keyword>
<evidence type="ECO:0000256" key="1">
    <source>
        <dbReference type="SAM" id="Coils"/>
    </source>
</evidence>
<evidence type="ECO:0000256" key="2">
    <source>
        <dbReference type="SAM" id="MobiDB-lite"/>
    </source>
</evidence>
<dbReference type="EMBL" id="MU001507">
    <property type="protein sequence ID" value="KAF2440478.1"/>
    <property type="molecule type" value="Genomic_DNA"/>
</dbReference>
<comment type="caution">
    <text evidence="3">The sequence shown here is derived from an EMBL/GenBank/DDBJ whole genome shotgun (WGS) entry which is preliminary data.</text>
</comment>
<dbReference type="AlphaFoldDB" id="A0A9P4PC47"/>
<reference evidence="3" key="1">
    <citation type="journal article" date="2020" name="Stud. Mycol.">
        <title>101 Dothideomycetes genomes: a test case for predicting lifestyles and emergence of pathogens.</title>
        <authorList>
            <person name="Haridas S."/>
            <person name="Albert R."/>
            <person name="Binder M."/>
            <person name="Bloem J."/>
            <person name="Labutti K."/>
            <person name="Salamov A."/>
            <person name="Andreopoulos B."/>
            <person name="Baker S."/>
            <person name="Barry K."/>
            <person name="Bills G."/>
            <person name="Bluhm B."/>
            <person name="Cannon C."/>
            <person name="Castanera R."/>
            <person name="Culley D."/>
            <person name="Daum C."/>
            <person name="Ezra D."/>
            <person name="Gonzalez J."/>
            <person name="Henrissat B."/>
            <person name="Kuo A."/>
            <person name="Liang C."/>
            <person name="Lipzen A."/>
            <person name="Lutzoni F."/>
            <person name="Magnuson J."/>
            <person name="Mondo S."/>
            <person name="Nolan M."/>
            <person name="Ohm R."/>
            <person name="Pangilinan J."/>
            <person name="Park H.-J."/>
            <person name="Ramirez L."/>
            <person name="Alfaro M."/>
            <person name="Sun H."/>
            <person name="Tritt A."/>
            <person name="Yoshinaga Y."/>
            <person name="Zwiers L.-H."/>
            <person name="Turgeon B."/>
            <person name="Goodwin S."/>
            <person name="Spatafora J."/>
            <person name="Crous P."/>
            <person name="Grigoriev I."/>
        </authorList>
    </citation>
    <scope>NUCLEOTIDE SEQUENCE</scope>
    <source>
        <strain evidence="3">CBS 690.94</strain>
    </source>
</reference>
<evidence type="ECO:0000313" key="4">
    <source>
        <dbReference type="Proteomes" id="UP000799764"/>
    </source>
</evidence>
<feature type="compositionally biased region" description="Low complexity" evidence="2">
    <location>
        <begin position="94"/>
        <end position="107"/>
    </location>
</feature>
<feature type="region of interest" description="Disordered" evidence="2">
    <location>
        <begin position="1"/>
        <end position="46"/>
    </location>
</feature>
<feature type="region of interest" description="Disordered" evidence="2">
    <location>
        <begin position="122"/>
        <end position="141"/>
    </location>
</feature>